<gene>
    <name evidence="1" type="ORF">XOC_3621</name>
</gene>
<dbReference type="AlphaFoldDB" id="G7TF04"/>
<accession>G7TF04</accession>
<dbReference type="Proteomes" id="UP000008851">
    <property type="component" value="Chromosome"/>
</dbReference>
<protein>
    <submittedName>
        <fullName evidence="1">Uncharacterized protein</fullName>
    </submittedName>
</protein>
<reference evidence="1 2" key="1">
    <citation type="journal article" date="2011" name="J. Bacteriol.">
        <title>Two new complete genome sequences offer insight into host and tissue specificity of plant pathogenic Xanthomonas spp.</title>
        <authorList>
            <person name="Bogdanove A.J."/>
            <person name="Koebnik R."/>
            <person name="Lu H."/>
            <person name="Furutani A."/>
            <person name="Angiuoli S.V."/>
            <person name="Patil P.B."/>
            <person name="Van Sluys M.A."/>
            <person name="Ryan R.P."/>
            <person name="Meyer D.F."/>
            <person name="Han S.W."/>
            <person name="Aparna G."/>
            <person name="Rajaram M."/>
            <person name="Delcher A.L."/>
            <person name="Phillippy A.M."/>
            <person name="Puiu D."/>
            <person name="Schatz M.C."/>
            <person name="Shumway M."/>
            <person name="Sommer D.D."/>
            <person name="Trapnell C."/>
            <person name="Benahmed F."/>
            <person name="Dimitrov G."/>
            <person name="Madupu R."/>
            <person name="Radune D."/>
            <person name="Sullivan S."/>
            <person name="Jha G."/>
            <person name="Ishihara H."/>
            <person name="Lee S.W."/>
            <person name="Pandey A."/>
            <person name="Sharma V."/>
            <person name="Sriariyanun M."/>
            <person name="Szurek B."/>
            <person name="Vera-Cruz C.M."/>
            <person name="Dorman K.S."/>
            <person name="Ronald P.C."/>
            <person name="Verdier V."/>
            <person name="Dow J.M."/>
            <person name="Sonti R.V."/>
            <person name="Tsuge S."/>
            <person name="Brendel V.P."/>
            <person name="Rabinowicz P.D."/>
            <person name="Leach J.E."/>
            <person name="White F.F."/>
            <person name="Salzberg S.L."/>
        </authorList>
    </citation>
    <scope>NUCLEOTIDE SEQUENCE [LARGE SCALE GENOMIC DNA]</scope>
    <source>
        <strain evidence="1 2">BLS256</strain>
    </source>
</reference>
<evidence type="ECO:0000313" key="1">
    <source>
        <dbReference type="EMBL" id="AEQ97711.1"/>
    </source>
</evidence>
<organism evidence="1 2">
    <name type="scientific">Xanthomonas oryzae pv. oryzicola (strain BLS256)</name>
    <dbReference type="NCBI Taxonomy" id="383407"/>
    <lineage>
        <taxon>Bacteria</taxon>
        <taxon>Pseudomonadati</taxon>
        <taxon>Pseudomonadota</taxon>
        <taxon>Gammaproteobacteria</taxon>
        <taxon>Lysobacterales</taxon>
        <taxon>Lysobacteraceae</taxon>
        <taxon>Xanthomonas</taxon>
    </lineage>
</organism>
<proteinExistence type="predicted"/>
<evidence type="ECO:0000313" key="2">
    <source>
        <dbReference type="Proteomes" id="UP000008851"/>
    </source>
</evidence>
<dbReference type="EMBL" id="CP003057">
    <property type="protein sequence ID" value="AEQ97711.1"/>
    <property type="molecule type" value="Genomic_DNA"/>
</dbReference>
<dbReference type="HOGENOM" id="CLU_3298682_0_0_6"/>
<dbReference type="KEGG" id="xor:XOC_3621"/>
<name>G7TF04_XANOB</name>
<sequence length="40" mass="4539">MAAVSSTQHAVSRQRLHAREMLCSRKKQPTNFLRDGCNPL</sequence>